<name>A0ABD3UH21_SINWO</name>
<proteinExistence type="predicted"/>
<sequence>MLLSAVNLVSIGRTDKCIKKGKKKSGYENVGDYPPKIADDQSISLKQNEYSNRFKEVDQIPKAMMVEDDIRGGDGEITSGYCSSESTSTHSGKTESSRRDLDLVSLATPDGYNVYLDPTHYFLTLKRQRQRTCCSTFRQLTLSCEERNNGNSQLVAFHLASDSEYYLATNRNRSLEIQMYQNSRPHLENPDERCFLLHRLSTGMVFIQPYHHRGYYIHHMDEEISIRKLEINFRPPEEFYFHIMPATAEEESERRFTFDDTVVVSNNGDLGCFQEPNMTGDPETGQYCDRESEVNCGHVNLLACSQFKRDFTDESLDSKTMEFVVGKCENITVKDIDSSYDNFTNSSDEQNNEKQFIPLRKKGSKKVKLLKRSSSCRTVNLGSCFGFTKKNEESNVYSASR</sequence>
<evidence type="ECO:0000313" key="1">
    <source>
        <dbReference type="EMBL" id="KAL3848322.1"/>
    </source>
</evidence>
<protein>
    <submittedName>
        <fullName evidence="1">Uncharacterized protein</fullName>
    </submittedName>
</protein>
<comment type="caution">
    <text evidence="1">The sequence shown here is derived from an EMBL/GenBank/DDBJ whole genome shotgun (WGS) entry which is preliminary data.</text>
</comment>
<gene>
    <name evidence="1" type="ORF">ACJMK2_019190</name>
</gene>
<dbReference type="Gene3D" id="2.80.10.50">
    <property type="match status" value="1"/>
</dbReference>
<evidence type="ECO:0000313" key="2">
    <source>
        <dbReference type="Proteomes" id="UP001634394"/>
    </source>
</evidence>
<accession>A0ABD3UH21</accession>
<dbReference type="AlphaFoldDB" id="A0ABD3UH21"/>
<reference evidence="1 2" key="1">
    <citation type="submission" date="2024-11" db="EMBL/GenBank/DDBJ databases">
        <title>Chromosome-level genome assembly of the freshwater bivalve Anodonta woodiana.</title>
        <authorList>
            <person name="Chen X."/>
        </authorList>
    </citation>
    <scope>NUCLEOTIDE SEQUENCE [LARGE SCALE GENOMIC DNA]</scope>
    <source>
        <strain evidence="1">MN2024</strain>
        <tissue evidence="1">Gills</tissue>
    </source>
</reference>
<organism evidence="1 2">
    <name type="scientific">Sinanodonta woodiana</name>
    <name type="common">Chinese pond mussel</name>
    <name type="synonym">Anodonta woodiana</name>
    <dbReference type="NCBI Taxonomy" id="1069815"/>
    <lineage>
        <taxon>Eukaryota</taxon>
        <taxon>Metazoa</taxon>
        <taxon>Spiralia</taxon>
        <taxon>Lophotrochozoa</taxon>
        <taxon>Mollusca</taxon>
        <taxon>Bivalvia</taxon>
        <taxon>Autobranchia</taxon>
        <taxon>Heteroconchia</taxon>
        <taxon>Palaeoheterodonta</taxon>
        <taxon>Unionida</taxon>
        <taxon>Unionoidea</taxon>
        <taxon>Unionidae</taxon>
        <taxon>Unioninae</taxon>
        <taxon>Sinanodonta</taxon>
    </lineage>
</organism>
<dbReference type="EMBL" id="JBJQND010000016">
    <property type="protein sequence ID" value="KAL3848322.1"/>
    <property type="molecule type" value="Genomic_DNA"/>
</dbReference>
<dbReference type="Proteomes" id="UP001634394">
    <property type="component" value="Unassembled WGS sequence"/>
</dbReference>
<keyword evidence="2" id="KW-1185">Reference proteome</keyword>